<reference evidence="3 4" key="1">
    <citation type="journal article" date="2016" name="Nat. Commun.">
        <title>Thousands of microbial genomes shed light on interconnected biogeochemical processes in an aquifer system.</title>
        <authorList>
            <person name="Anantharaman K."/>
            <person name="Brown C.T."/>
            <person name="Hug L.A."/>
            <person name="Sharon I."/>
            <person name="Castelle C.J."/>
            <person name="Probst A.J."/>
            <person name="Thomas B.C."/>
            <person name="Singh A."/>
            <person name="Wilkins M.J."/>
            <person name="Karaoz U."/>
            <person name="Brodie E.L."/>
            <person name="Williams K.H."/>
            <person name="Hubbard S.S."/>
            <person name="Banfield J.F."/>
        </authorList>
    </citation>
    <scope>NUCLEOTIDE SEQUENCE [LARGE SCALE GENOMIC DNA]</scope>
</reference>
<organism evidence="3 4">
    <name type="scientific">Candidatus Kerfeldbacteria bacterium RIFOXYB2_FULL_38_14</name>
    <dbReference type="NCBI Taxonomy" id="1798547"/>
    <lineage>
        <taxon>Bacteria</taxon>
        <taxon>Candidatus Kerfeldiibacteriota</taxon>
    </lineage>
</organism>
<dbReference type="Proteomes" id="UP000176420">
    <property type="component" value="Unassembled WGS sequence"/>
</dbReference>
<feature type="transmembrane region" description="Helical" evidence="1">
    <location>
        <begin position="61"/>
        <end position="82"/>
    </location>
</feature>
<feature type="domain" description="EamA" evidence="2">
    <location>
        <begin position="3"/>
        <end position="134"/>
    </location>
</feature>
<feature type="transmembrane region" description="Helical" evidence="1">
    <location>
        <begin position="284"/>
        <end position="303"/>
    </location>
</feature>
<feature type="transmembrane region" description="Helical" evidence="1">
    <location>
        <begin position="221"/>
        <end position="242"/>
    </location>
</feature>
<gene>
    <name evidence="3" type="ORF">A2319_00300</name>
</gene>
<dbReference type="GO" id="GO:0016020">
    <property type="term" value="C:membrane"/>
    <property type="evidence" value="ECO:0007669"/>
    <property type="project" value="InterPro"/>
</dbReference>
<dbReference type="AlphaFoldDB" id="A0A1G2BAF3"/>
<dbReference type="SUPFAM" id="SSF103481">
    <property type="entry name" value="Multidrug resistance efflux transporter EmrE"/>
    <property type="match status" value="1"/>
</dbReference>
<dbReference type="InterPro" id="IPR000620">
    <property type="entry name" value="EamA_dom"/>
</dbReference>
<evidence type="ECO:0000256" key="1">
    <source>
        <dbReference type="SAM" id="Phobius"/>
    </source>
</evidence>
<accession>A0A1G2BAF3</accession>
<dbReference type="InterPro" id="IPR037185">
    <property type="entry name" value="EmrE-like"/>
</dbReference>
<proteinExistence type="predicted"/>
<evidence type="ECO:0000259" key="2">
    <source>
        <dbReference type="Pfam" id="PF00892"/>
    </source>
</evidence>
<feature type="transmembrane region" description="Helical" evidence="1">
    <location>
        <begin position="155"/>
        <end position="175"/>
    </location>
</feature>
<protein>
    <recommendedName>
        <fullName evidence="2">EamA domain-containing protein</fullName>
    </recommendedName>
</protein>
<comment type="caution">
    <text evidence="3">The sequence shown here is derived from an EMBL/GenBank/DDBJ whole genome shotgun (WGS) entry which is preliminary data.</text>
</comment>
<keyword evidence="1" id="KW-0812">Transmembrane</keyword>
<dbReference type="Gene3D" id="1.10.3730.20">
    <property type="match status" value="1"/>
</dbReference>
<feature type="transmembrane region" description="Helical" evidence="1">
    <location>
        <begin position="35"/>
        <end position="55"/>
    </location>
</feature>
<feature type="transmembrane region" description="Helical" evidence="1">
    <location>
        <begin position="181"/>
        <end position="200"/>
    </location>
</feature>
<dbReference type="EMBL" id="MHKI01000026">
    <property type="protein sequence ID" value="OGY85995.1"/>
    <property type="molecule type" value="Genomic_DNA"/>
</dbReference>
<feature type="transmembrane region" description="Helical" evidence="1">
    <location>
        <begin position="94"/>
        <end position="112"/>
    </location>
</feature>
<keyword evidence="1" id="KW-0472">Membrane</keyword>
<keyword evidence="1" id="KW-1133">Transmembrane helix</keyword>
<name>A0A1G2BAF3_9BACT</name>
<evidence type="ECO:0000313" key="3">
    <source>
        <dbReference type="EMBL" id="OGY85995.1"/>
    </source>
</evidence>
<sequence length="304" mass="33737">MYWITAVLIGHGLNALSYVLDKVLLTKSIKNPFAFTFYIGLLGLLIVVAAPWGLFLPSASLLIVDLLAGVFFSSALLFFFLALQTGETSRIVPFIGGAIPVFTYIFAFFFLQERLTSLQLWGFIVLVIGTILMALEDKKKISNLQSKKLSRQKWLFGILAALSFALSFGLSKIAFDYQPFLSAFIWTRFGGFFFPVLFLFSKNLRQEIFKAALVFKEKTGLMYLVAQTFGAGGYIFINYAISLASVSLVNAMQGVQYVFILVIALLGTIKYPNLLKENMSRKNLLIKILAVAVITAGLSLIAFS</sequence>
<evidence type="ECO:0000313" key="4">
    <source>
        <dbReference type="Proteomes" id="UP000176420"/>
    </source>
</evidence>
<feature type="transmembrane region" description="Helical" evidence="1">
    <location>
        <begin position="118"/>
        <end position="135"/>
    </location>
</feature>
<dbReference type="Pfam" id="PF00892">
    <property type="entry name" value="EamA"/>
    <property type="match status" value="1"/>
</dbReference>
<feature type="transmembrane region" description="Helical" evidence="1">
    <location>
        <begin position="254"/>
        <end position="272"/>
    </location>
</feature>